<evidence type="ECO:0000313" key="2">
    <source>
        <dbReference type="Proteomes" id="UP000185990"/>
    </source>
</evidence>
<dbReference type="SMART" id="SM00671">
    <property type="entry name" value="SEL1"/>
    <property type="match status" value="4"/>
</dbReference>
<proteinExistence type="predicted"/>
<gene>
    <name evidence="1" type="ORF">BOH74_10490</name>
</gene>
<evidence type="ECO:0000313" key="1">
    <source>
        <dbReference type="EMBL" id="OKA23719.1"/>
    </source>
</evidence>
<reference evidence="1 2" key="1">
    <citation type="submission" date="2016-11" db="EMBL/GenBank/DDBJ databases">
        <title>Draft genome of Pseudomonas versuta A4R1.12.</title>
        <authorList>
            <person name="See-Too W.-S."/>
        </authorList>
    </citation>
    <scope>NUCLEOTIDE SEQUENCE [LARGE SCALE GENOMIC DNA]</scope>
    <source>
        <strain evidence="1 2">A4R1.12</strain>
    </source>
</reference>
<dbReference type="Proteomes" id="UP000185990">
    <property type="component" value="Unassembled WGS sequence"/>
</dbReference>
<dbReference type="InterPro" id="IPR053440">
    <property type="entry name" value="Alginate_biosynth_AlgK"/>
</dbReference>
<dbReference type="PANTHER" id="PTHR11102:SF160">
    <property type="entry name" value="ERAD-ASSOCIATED E3 UBIQUITIN-PROTEIN LIGASE COMPONENT HRD3"/>
    <property type="match status" value="1"/>
</dbReference>
<sequence length="495" mass="54093">MTNLTPNQRWELACQRLHPPGVAGQPHGPCRWQASSHKITALCLLAIALAGCSGLPDQRLANEALKHGDIATAQQNYQVLADLGYTEAQVGLADIWMQSRDTEQLNKAEATYRAAAQTSPRAKARLGRLLAAKPGATDAELHEAQTLLKQAFASGDASSLTPLAMLYLQHPQSFPEVNAQQQISQWLAAGYPQAGLAQIALYRIQGTYDQHLDQVQSICKQALASNDSCYVELATVYQKQGNTEQQAQLLKQLQNAYREGSASAQRVDGVARVLADPSLGTPDPDTAKSLLENIAPIYPAAWVSLAQLLYDFPEQGDVAQLQAYLDNGRAADQPRAELLLGKLYYDGKWLTPDAKQAEAHFLQAVDKEVAADYYLGQIYRRGYLGQVYPQKALDHLLKAARNGQNSADFAIAQLFSQGKGTQPNRLNAYVFSQLAKAQDTPQGNELAAQLDEQLPVEQRAQAQRLLQKEQAVRATLSQNALAVQTLEQDNGEETP</sequence>
<dbReference type="SUPFAM" id="SSF81901">
    <property type="entry name" value="HCP-like"/>
    <property type="match status" value="2"/>
</dbReference>
<comment type="caution">
    <text evidence="1">The sequence shown here is derived from an EMBL/GenBank/DDBJ whole genome shotgun (WGS) entry which is preliminary data.</text>
</comment>
<dbReference type="RefSeq" id="WP_073509580.1">
    <property type="nucleotide sequence ID" value="NZ_MPJD01000018.1"/>
</dbReference>
<protein>
    <submittedName>
        <fullName evidence="1">Alginate biosynthesis protein</fullName>
    </submittedName>
</protein>
<dbReference type="NCBIfam" id="NF038194">
    <property type="entry name" value="AlgK_TPR_lipo"/>
    <property type="match status" value="1"/>
</dbReference>
<dbReference type="InterPro" id="IPR006597">
    <property type="entry name" value="Sel1-like"/>
</dbReference>
<accession>A0A853ZQJ9</accession>
<organism evidence="1 2">
    <name type="scientific">Pseudomonas versuta</name>
    <dbReference type="NCBI Taxonomy" id="1788301"/>
    <lineage>
        <taxon>Bacteria</taxon>
        <taxon>Pseudomonadati</taxon>
        <taxon>Pseudomonadota</taxon>
        <taxon>Gammaproteobacteria</taxon>
        <taxon>Pseudomonadales</taxon>
        <taxon>Pseudomonadaceae</taxon>
        <taxon>Pseudomonas</taxon>
    </lineage>
</organism>
<dbReference type="InterPro" id="IPR050767">
    <property type="entry name" value="Sel1_AlgK"/>
</dbReference>
<name>A0A853ZQJ9_9PSED</name>
<dbReference type="EMBL" id="MPJD01000018">
    <property type="protein sequence ID" value="OKA23719.1"/>
    <property type="molecule type" value="Genomic_DNA"/>
</dbReference>
<dbReference type="PANTHER" id="PTHR11102">
    <property type="entry name" value="SEL-1-LIKE PROTEIN"/>
    <property type="match status" value="1"/>
</dbReference>
<dbReference type="Gene3D" id="1.25.40.10">
    <property type="entry name" value="Tetratricopeptide repeat domain"/>
    <property type="match status" value="1"/>
</dbReference>
<dbReference type="AlphaFoldDB" id="A0A853ZQJ9"/>
<dbReference type="InterPro" id="IPR011990">
    <property type="entry name" value="TPR-like_helical_dom_sf"/>
</dbReference>